<evidence type="ECO:0000313" key="2">
    <source>
        <dbReference type="EMBL" id="RPF70758.1"/>
    </source>
</evidence>
<dbReference type="RefSeq" id="WP_123878539.1">
    <property type="nucleotide sequence ID" value="NZ_RPFZ01000001.1"/>
</dbReference>
<reference evidence="2 3" key="1">
    <citation type="submission" date="2018-11" db="EMBL/GenBank/DDBJ databases">
        <title>Erythrobacter spongiae sp. nov., isolated from a marine sponge.</title>
        <authorList>
            <person name="Zhuang L."/>
            <person name="Luo L."/>
        </authorList>
    </citation>
    <scope>NUCLEOTIDE SEQUENCE [LARGE SCALE GENOMIC DNA]</scope>
    <source>
        <strain evidence="2 3">HN-E23</strain>
    </source>
</reference>
<evidence type="ECO:0000256" key="1">
    <source>
        <dbReference type="SAM" id="MobiDB-lite"/>
    </source>
</evidence>
<gene>
    <name evidence="2" type="ORF">EG799_03320</name>
</gene>
<organism evidence="2 3">
    <name type="scientific">Aurantiacibacter spongiae</name>
    <dbReference type="NCBI Taxonomy" id="2488860"/>
    <lineage>
        <taxon>Bacteria</taxon>
        <taxon>Pseudomonadati</taxon>
        <taxon>Pseudomonadota</taxon>
        <taxon>Alphaproteobacteria</taxon>
        <taxon>Sphingomonadales</taxon>
        <taxon>Erythrobacteraceae</taxon>
        <taxon>Aurantiacibacter</taxon>
    </lineage>
</organism>
<dbReference type="Proteomes" id="UP000275232">
    <property type="component" value="Unassembled WGS sequence"/>
</dbReference>
<keyword evidence="3" id="KW-1185">Reference proteome</keyword>
<feature type="region of interest" description="Disordered" evidence="1">
    <location>
        <begin position="1"/>
        <end position="43"/>
    </location>
</feature>
<dbReference type="EMBL" id="RPFZ01000001">
    <property type="protein sequence ID" value="RPF70758.1"/>
    <property type="molecule type" value="Genomic_DNA"/>
</dbReference>
<evidence type="ECO:0008006" key="4">
    <source>
        <dbReference type="Google" id="ProtNLM"/>
    </source>
</evidence>
<dbReference type="OrthoDB" id="8834965at2"/>
<comment type="caution">
    <text evidence="2">The sequence shown here is derived from an EMBL/GenBank/DDBJ whole genome shotgun (WGS) entry which is preliminary data.</text>
</comment>
<proteinExistence type="predicted"/>
<dbReference type="AlphaFoldDB" id="A0A3N5D849"/>
<dbReference type="SUPFAM" id="SSF54637">
    <property type="entry name" value="Thioesterase/thiol ester dehydrase-isomerase"/>
    <property type="match status" value="1"/>
</dbReference>
<evidence type="ECO:0000313" key="3">
    <source>
        <dbReference type="Proteomes" id="UP000275232"/>
    </source>
</evidence>
<name>A0A3N5D849_9SPHN</name>
<dbReference type="InterPro" id="IPR029069">
    <property type="entry name" value="HotDog_dom_sf"/>
</dbReference>
<protein>
    <recommendedName>
        <fullName evidence="4">N-terminal of MaoC-like dehydratase domain-containing protein</fullName>
    </recommendedName>
</protein>
<sequence length="310" mass="34308">MTGFDTPITRDGTSLVGPWRRPRQMLDRQSVSGEASIHDDNTARKLGFSGGTIEGPTHFSQFEPLAEVLWGEEWRKTGCISAHYRAPVFEGEAVRAIATPDPARDDFALLHMEKEDGTQVLTGSASVGRDAPRGALRQRLGGLDPLEEPVLMRDVPVGARTARVPVTMDRDTPMGALYPFSLADKLAVITEYAERFERELPFEMISVLANAKADVEPFAVRRPSVGLFADQEIRLIDGPLAVGQRYEIEREVIARSGSRRTESLWIESRIHRAGEAETVAVMLLNVATLKASYPAYDQEARDLYGKDRNG</sequence>
<accession>A0A3N5D849</accession>